<evidence type="ECO:0000313" key="2">
    <source>
        <dbReference type="Proteomes" id="UP000436088"/>
    </source>
</evidence>
<reference evidence="1" key="1">
    <citation type="submission" date="2019-09" db="EMBL/GenBank/DDBJ databases">
        <title>Draft genome information of white flower Hibiscus syriacus.</title>
        <authorList>
            <person name="Kim Y.-M."/>
        </authorList>
    </citation>
    <scope>NUCLEOTIDE SEQUENCE [LARGE SCALE GENOMIC DNA]</scope>
    <source>
        <strain evidence="1">YM2019G1</strain>
    </source>
</reference>
<gene>
    <name evidence="1" type="ORF">F3Y22_tig00113725pilonHSYRG01629</name>
</gene>
<organism evidence="1 2">
    <name type="scientific">Hibiscus syriacus</name>
    <name type="common">Rose of Sharon</name>
    <dbReference type="NCBI Taxonomy" id="106335"/>
    <lineage>
        <taxon>Eukaryota</taxon>
        <taxon>Viridiplantae</taxon>
        <taxon>Streptophyta</taxon>
        <taxon>Embryophyta</taxon>
        <taxon>Tracheophyta</taxon>
        <taxon>Spermatophyta</taxon>
        <taxon>Magnoliopsida</taxon>
        <taxon>eudicotyledons</taxon>
        <taxon>Gunneridae</taxon>
        <taxon>Pentapetalae</taxon>
        <taxon>rosids</taxon>
        <taxon>malvids</taxon>
        <taxon>Malvales</taxon>
        <taxon>Malvaceae</taxon>
        <taxon>Malvoideae</taxon>
        <taxon>Hibiscus</taxon>
    </lineage>
</organism>
<protein>
    <submittedName>
        <fullName evidence="1">Uncharacterized protein</fullName>
    </submittedName>
</protein>
<keyword evidence="2" id="KW-1185">Reference proteome</keyword>
<sequence>MGRVDGWNDSSGSFDGRRGSNVGGDGCLVAEESATWPYGDDTLGFPTGLVWAVGLLQIQRLILAGGCDEMKTLICFNHTVGATKLFFTTVSRSLMTLKRKARAYVRFIYSNKKSKNLLLYIDPIVDVFLLPTMLIMEENVIGITPCPCSI</sequence>
<evidence type="ECO:0000313" key="1">
    <source>
        <dbReference type="EMBL" id="KAE8661646.1"/>
    </source>
</evidence>
<comment type="caution">
    <text evidence="1">The sequence shown here is derived from an EMBL/GenBank/DDBJ whole genome shotgun (WGS) entry which is preliminary data.</text>
</comment>
<dbReference type="AlphaFoldDB" id="A0A6A2XHS4"/>
<accession>A0A6A2XHS4</accession>
<name>A0A6A2XHS4_HIBSY</name>
<proteinExistence type="predicted"/>
<dbReference type="Proteomes" id="UP000436088">
    <property type="component" value="Unassembled WGS sequence"/>
</dbReference>
<dbReference type="EMBL" id="VEPZ02001720">
    <property type="protein sequence ID" value="KAE8661646.1"/>
    <property type="molecule type" value="Genomic_DNA"/>
</dbReference>